<dbReference type="InterPro" id="IPR052991">
    <property type="entry name" value="Non-func_TypeII_TA_Antitoxin"/>
</dbReference>
<evidence type="ECO:0000313" key="1">
    <source>
        <dbReference type="EMBL" id="ELS33199.1"/>
    </source>
</evidence>
<organism evidence="1 2">
    <name type="scientific">Pseudanabaena biceps PCC 7429</name>
    <dbReference type="NCBI Taxonomy" id="927668"/>
    <lineage>
        <taxon>Bacteria</taxon>
        <taxon>Bacillati</taxon>
        <taxon>Cyanobacteriota</taxon>
        <taxon>Cyanophyceae</taxon>
        <taxon>Pseudanabaenales</taxon>
        <taxon>Pseudanabaenaceae</taxon>
        <taxon>Pseudanabaena</taxon>
    </lineage>
</organism>
<name>L8N293_9CYAN</name>
<dbReference type="GO" id="GO:0006355">
    <property type="term" value="P:regulation of DNA-templated transcription"/>
    <property type="evidence" value="ECO:0007669"/>
    <property type="project" value="InterPro"/>
</dbReference>
<dbReference type="AlphaFoldDB" id="L8N293"/>
<gene>
    <name evidence="1" type="ORF">Pse7429DRAFT_1463</name>
</gene>
<protein>
    <submittedName>
        <fullName evidence="1">CopG-like domain-containing protein DNA-binding</fullName>
    </submittedName>
</protein>
<sequence length="92" mass="10752">MYYNALLDNTMSTIAKETITFRLDRTKREALDAIAKELDRDRSYLLNEAIENYIEIYKWQIAEINLAIAEVDAEDFASDEDVDTMFGRFNES</sequence>
<evidence type="ECO:0000313" key="2">
    <source>
        <dbReference type="Proteomes" id="UP000011201"/>
    </source>
</evidence>
<dbReference type="PANTHER" id="PTHR40688">
    <property type="match status" value="1"/>
</dbReference>
<dbReference type="PANTHER" id="PTHR40688:SF2">
    <property type="entry name" value="RIBBON-HELIX-HELIX PROTEIN COPG DOMAIN-CONTAINING PROTEIN"/>
    <property type="match status" value="1"/>
</dbReference>
<dbReference type="GO" id="GO:0003677">
    <property type="term" value="F:DNA binding"/>
    <property type="evidence" value="ECO:0007669"/>
    <property type="project" value="UniProtKB-KW"/>
</dbReference>
<reference evidence="1 2" key="1">
    <citation type="journal article" date="2013" name="Proc. Natl. Acad. Sci. U.S.A.">
        <title>Improving the coverage of the cyanobacterial phylum using diversity-driven genome sequencing.</title>
        <authorList>
            <person name="Shih P.M."/>
            <person name="Wu D."/>
            <person name="Latifi A."/>
            <person name="Axen S.D."/>
            <person name="Fewer D.P."/>
            <person name="Talla E."/>
            <person name="Calteau A."/>
            <person name="Cai F."/>
            <person name="Tandeau de Marsac N."/>
            <person name="Rippka R."/>
            <person name="Herdman M."/>
            <person name="Sivonen K."/>
            <person name="Coursin T."/>
            <person name="Laurent T."/>
            <person name="Goodwin L."/>
            <person name="Nolan M."/>
            <person name="Davenport K.W."/>
            <person name="Han C.S."/>
            <person name="Rubin E.M."/>
            <person name="Eisen J.A."/>
            <person name="Woyke T."/>
            <person name="Gugger M."/>
            <person name="Kerfeld C.A."/>
        </authorList>
    </citation>
    <scope>NUCLEOTIDE SEQUENCE [LARGE SCALE GENOMIC DNA]</scope>
    <source>
        <strain evidence="1 2">PCC 7429</strain>
    </source>
</reference>
<comment type="caution">
    <text evidence="1">The sequence shown here is derived from an EMBL/GenBank/DDBJ whole genome shotgun (WGS) entry which is preliminary data.</text>
</comment>
<dbReference type="CDD" id="cd22233">
    <property type="entry name" value="RHH_CopAso-like"/>
    <property type="match status" value="1"/>
</dbReference>
<accession>L8N293</accession>
<keyword evidence="1" id="KW-0238">DNA-binding</keyword>
<dbReference type="EMBL" id="ALWB01000054">
    <property type="protein sequence ID" value="ELS33199.1"/>
    <property type="molecule type" value="Genomic_DNA"/>
</dbReference>
<keyword evidence="2" id="KW-1185">Reference proteome</keyword>
<dbReference type="InterPro" id="IPR010985">
    <property type="entry name" value="Ribbon_hlx_hlx"/>
</dbReference>
<dbReference type="Proteomes" id="UP000011201">
    <property type="component" value="Unassembled WGS sequence"/>
</dbReference>
<proteinExistence type="predicted"/>
<dbReference type="PATRIC" id="fig|927668.3.peg.1916"/>
<dbReference type="SUPFAM" id="SSF47598">
    <property type="entry name" value="Ribbon-helix-helix"/>
    <property type="match status" value="1"/>
</dbReference>